<accession>A0A1X7R5H9</accession>
<dbReference type="GO" id="GO:0000395">
    <property type="term" value="P:mRNA 5'-splice site recognition"/>
    <property type="evidence" value="ECO:0007669"/>
    <property type="project" value="TreeGrafter"/>
</dbReference>
<dbReference type="PANTHER" id="PTHR17204:SF23">
    <property type="entry name" value="U1 SMALL NUCLEAR RIBONUCLEOPROTEIN COMPONENT PRP42"/>
    <property type="match status" value="1"/>
</dbReference>
<keyword evidence="2" id="KW-0507">mRNA processing</keyword>
<evidence type="ECO:0000313" key="6">
    <source>
        <dbReference type="EMBL" id="SMN20912.1"/>
    </source>
</evidence>
<dbReference type="InterPro" id="IPR059164">
    <property type="entry name" value="HAT_PRP39_C"/>
</dbReference>
<dbReference type="InterPro" id="IPR011990">
    <property type="entry name" value="TPR-like_helical_dom_sf"/>
</dbReference>
<gene>
    <name evidence="6" type="ORF">KASA_0M03454G</name>
</gene>
<evidence type="ECO:0000256" key="5">
    <source>
        <dbReference type="ARBA" id="ARBA00023242"/>
    </source>
</evidence>
<dbReference type="GO" id="GO:0030627">
    <property type="term" value="F:pre-mRNA 5'-splice site binding"/>
    <property type="evidence" value="ECO:0007669"/>
    <property type="project" value="TreeGrafter"/>
</dbReference>
<dbReference type="Pfam" id="PF23240">
    <property type="entry name" value="HAT_PRP39_N"/>
    <property type="match status" value="1"/>
</dbReference>
<evidence type="ECO:0000256" key="4">
    <source>
        <dbReference type="ARBA" id="ARBA00023187"/>
    </source>
</evidence>
<proteinExistence type="predicted"/>
<name>A0A1X7R5H9_9SACH</name>
<keyword evidence="5" id="KW-0539">Nucleus</keyword>
<dbReference type="Proteomes" id="UP000196158">
    <property type="component" value="Unassembled WGS sequence"/>
</dbReference>
<dbReference type="Pfam" id="PF23241">
    <property type="entry name" value="HAT_PRP39_C"/>
    <property type="match status" value="1"/>
</dbReference>
<reference evidence="6 7" key="1">
    <citation type="submission" date="2017-04" db="EMBL/GenBank/DDBJ databases">
        <authorList>
            <person name="Afonso C.L."/>
            <person name="Miller P.J."/>
            <person name="Scott M.A."/>
            <person name="Spackman E."/>
            <person name="Goraichik I."/>
            <person name="Dimitrov K.M."/>
            <person name="Suarez D.L."/>
            <person name="Swayne D.E."/>
        </authorList>
    </citation>
    <scope>NUCLEOTIDE SEQUENCE [LARGE SCALE GENOMIC DNA]</scope>
</reference>
<organism evidence="6 7">
    <name type="scientific">Maudiozyma saulgeensis</name>
    <dbReference type="NCBI Taxonomy" id="1789683"/>
    <lineage>
        <taxon>Eukaryota</taxon>
        <taxon>Fungi</taxon>
        <taxon>Dikarya</taxon>
        <taxon>Ascomycota</taxon>
        <taxon>Saccharomycotina</taxon>
        <taxon>Saccharomycetes</taxon>
        <taxon>Saccharomycetales</taxon>
        <taxon>Saccharomycetaceae</taxon>
        <taxon>Maudiozyma</taxon>
    </lineage>
</organism>
<evidence type="ECO:0000256" key="3">
    <source>
        <dbReference type="ARBA" id="ARBA00022737"/>
    </source>
</evidence>
<dbReference type="InterPro" id="IPR003107">
    <property type="entry name" value="HAT"/>
</dbReference>
<keyword evidence="3" id="KW-0677">Repeat</keyword>
<dbReference type="Gene3D" id="1.25.40.10">
    <property type="entry name" value="Tetratricopeptide repeat domain"/>
    <property type="match status" value="2"/>
</dbReference>
<comment type="subcellular location">
    <subcellularLocation>
        <location evidence="1">Nucleus</location>
    </subcellularLocation>
</comment>
<keyword evidence="7" id="KW-1185">Reference proteome</keyword>
<dbReference type="GO" id="GO:0000243">
    <property type="term" value="C:commitment complex"/>
    <property type="evidence" value="ECO:0007669"/>
    <property type="project" value="TreeGrafter"/>
</dbReference>
<dbReference type="OrthoDB" id="10265668at2759"/>
<dbReference type="AlphaFoldDB" id="A0A1X7R5H9"/>
<dbReference type="GO" id="GO:0005685">
    <property type="term" value="C:U1 snRNP"/>
    <property type="evidence" value="ECO:0007669"/>
    <property type="project" value="TreeGrafter"/>
</dbReference>
<evidence type="ECO:0000256" key="2">
    <source>
        <dbReference type="ARBA" id="ARBA00022664"/>
    </source>
</evidence>
<sequence>MDKYNSIINDEKFSKLSLNTTTYPKSLKHWETLLNYLIAAATPINKTINANTLRLIRSTYEAMLFNFPFLENYHIDFALFEYKLGHVSRFHKIFKRALYIHNERSLVLWVSYLRICNEIVIEPKQLFKKYEEAEQYIGLHYHSGVFWEMYLEQLKLRCKTKQRYFIVLRKILEIPLHTFSTFYGLWINHIDEIRDLSELTLFINEDDLLKKLKIDKNYSGRRGPYLADAKKAIKKFTKELYMVIQLQVMERYNLFESKLTTQYYTSAENFLPDSEVQTWVKYLDYTIELDIPELCHINFQRALTPLSNIDIIWLKYAYWLLDVVKNETMAKVVLIRGIELSLEKIKIVHLLCELLTSLDEIHTLHDLLEDMNILHENDIESCKDFNLFWDFMQFQIFLANSATLSRYDNKTPATIIPEKLLKVVQKRLIASGKRDEKNRMINGMMLLQSKKNSKSIETEIFKYVVENCQDDYLNHEQFWKEYCELILFDLNRTLTERVDYIIKTILPQMPRNKETLKAIEGLARIYFPQYIEQLGA</sequence>
<dbReference type="GO" id="GO:0071004">
    <property type="term" value="C:U2-type prespliceosome"/>
    <property type="evidence" value="ECO:0007669"/>
    <property type="project" value="TreeGrafter"/>
</dbReference>
<dbReference type="SMART" id="SM00386">
    <property type="entry name" value="HAT"/>
    <property type="match status" value="4"/>
</dbReference>
<dbReference type="EMBL" id="FXLY01000006">
    <property type="protein sequence ID" value="SMN20912.1"/>
    <property type="molecule type" value="Genomic_DNA"/>
</dbReference>
<dbReference type="STRING" id="1789683.A0A1X7R5H9"/>
<protein>
    <submittedName>
        <fullName evidence="6">Similar to Saccharomyces cerevisiae YDR235W PRP42 U1 snRNP protein involved in splicing, required for U1 snRNP biogenesis</fullName>
    </submittedName>
</protein>
<dbReference type="PANTHER" id="PTHR17204">
    <property type="entry name" value="PRE-MRNA PROCESSING PROTEIN PRP39-RELATED"/>
    <property type="match status" value="1"/>
</dbReference>
<keyword evidence="4" id="KW-0508">mRNA splicing</keyword>
<dbReference type="SUPFAM" id="SSF48452">
    <property type="entry name" value="TPR-like"/>
    <property type="match status" value="1"/>
</dbReference>
<evidence type="ECO:0000256" key="1">
    <source>
        <dbReference type="ARBA" id="ARBA00004123"/>
    </source>
</evidence>
<evidence type="ECO:0000313" key="7">
    <source>
        <dbReference type="Proteomes" id="UP000196158"/>
    </source>
</evidence>